<proteinExistence type="predicted"/>
<dbReference type="SUPFAM" id="SSF53448">
    <property type="entry name" value="Nucleotide-diphospho-sugar transferases"/>
    <property type="match status" value="1"/>
</dbReference>
<dbReference type="AlphaFoldDB" id="A0A261EXL2"/>
<evidence type="ECO:0000313" key="3">
    <source>
        <dbReference type="Proteomes" id="UP000216454"/>
    </source>
</evidence>
<dbReference type="CDD" id="cd00761">
    <property type="entry name" value="Glyco_tranf_GTA_type"/>
    <property type="match status" value="1"/>
</dbReference>
<keyword evidence="2" id="KW-0808">Transferase</keyword>
<comment type="caution">
    <text evidence="2">The sequence shown here is derived from an EMBL/GenBank/DDBJ whole genome shotgun (WGS) entry which is preliminary data.</text>
</comment>
<dbReference type="RefSeq" id="WP_094691377.1">
    <property type="nucleotide sequence ID" value="NZ_MWWQ01000008.1"/>
</dbReference>
<sequence length="450" mass="51658">MPRFSFVVIAYNVERYIEKCVESIKSQTFSDFEVIIVDDCSTDATASIVDNAIAEDSRFSLVRRRVNAGAHIARKTGAGRTHGRYLLFIDGDDCVRPDLCERLDTEFQRDDVDILRFGLEVSSTDAPLDFRRALEDSFNLDTGLRRGHEILQSIFSETFPQRGNWSVEDCCFEGDFARESFAMMTEQSLGRMEDAYEFFVLADRARSMRVINDYRGLLYSYGAGDSGNGNQPREKFEKGQRGIHDSLQALMDYSASHDDEIHRECSAWMRRTTLGIVGRDWSGRMPMEDQIHSFPALRDTWQPSEVAYIVSEPLYARAVFVWQAGGYPDYQDPLVQWAQLLMSVPRQDDRDERVTAKVRMCRELCSAIEHREDSRMQAGFLAWARMHEADRQNDLRARIERARATEVQAVEEYEASKAGVARAIGHRMLPAGTRRREVVRALARRSLHRL</sequence>
<evidence type="ECO:0000259" key="1">
    <source>
        <dbReference type="Pfam" id="PF00535"/>
    </source>
</evidence>
<protein>
    <submittedName>
        <fullName evidence="2">Glycosyl transferase family 2</fullName>
    </submittedName>
</protein>
<accession>A0A261EXL2</accession>
<dbReference type="EMBL" id="MWWQ01000008">
    <property type="protein sequence ID" value="OZG51406.1"/>
    <property type="molecule type" value="Genomic_DNA"/>
</dbReference>
<dbReference type="Gene3D" id="3.90.550.10">
    <property type="entry name" value="Spore Coat Polysaccharide Biosynthesis Protein SpsA, Chain A"/>
    <property type="match status" value="1"/>
</dbReference>
<name>A0A261EXL2_9BIFI</name>
<dbReference type="GO" id="GO:0016758">
    <property type="term" value="F:hexosyltransferase activity"/>
    <property type="evidence" value="ECO:0007669"/>
    <property type="project" value="UniProtKB-ARBA"/>
</dbReference>
<dbReference type="Pfam" id="PF00535">
    <property type="entry name" value="Glycos_transf_2"/>
    <property type="match status" value="1"/>
</dbReference>
<evidence type="ECO:0000313" key="2">
    <source>
        <dbReference type="EMBL" id="OZG51406.1"/>
    </source>
</evidence>
<dbReference type="Proteomes" id="UP000216454">
    <property type="component" value="Unassembled WGS sequence"/>
</dbReference>
<gene>
    <name evidence="2" type="ORF">PSSU_1029</name>
</gene>
<organism evidence="2 3">
    <name type="scientific">Pseudoscardovia suis</name>
    <dbReference type="NCBI Taxonomy" id="987063"/>
    <lineage>
        <taxon>Bacteria</taxon>
        <taxon>Bacillati</taxon>
        <taxon>Actinomycetota</taxon>
        <taxon>Actinomycetes</taxon>
        <taxon>Bifidobacteriales</taxon>
        <taxon>Bifidobacteriaceae</taxon>
        <taxon>Pseudoscardovia</taxon>
    </lineage>
</organism>
<dbReference type="PANTHER" id="PTHR22916:SF3">
    <property type="entry name" value="UDP-GLCNAC:BETAGAL BETA-1,3-N-ACETYLGLUCOSAMINYLTRANSFERASE-LIKE PROTEIN 1"/>
    <property type="match status" value="1"/>
</dbReference>
<feature type="domain" description="Glycosyltransferase 2-like" evidence="1">
    <location>
        <begin position="5"/>
        <end position="129"/>
    </location>
</feature>
<reference evidence="2 3" key="1">
    <citation type="journal article" date="2017" name="BMC Genomics">
        <title>Comparative genomic and phylogenomic analyses of the Bifidobacteriaceae family.</title>
        <authorList>
            <person name="Lugli G.A."/>
            <person name="Milani C."/>
            <person name="Turroni F."/>
            <person name="Duranti S."/>
            <person name="Mancabelli L."/>
            <person name="Mangifesta M."/>
            <person name="Ferrario C."/>
            <person name="Modesto M."/>
            <person name="Mattarelli P."/>
            <person name="Jiri K."/>
            <person name="van Sinderen D."/>
            <person name="Ventura M."/>
        </authorList>
    </citation>
    <scope>NUCLEOTIDE SEQUENCE [LARGE SCALE GENOMIC DNA]</scope>
    <source>
        <strain evidence="2 3">DSM 24744</strain>
    </source>
</reference>
<keyword evidence="3" id="KW-1185">Reference proteome</keyword>
<dbReference type="PANTHER" id="PTHR22916">
    <property type="entry name" value="GLYCOSYLTRANSFERASE"/>
    <property type="match status" value="1"/>
</dbReference>
<dbReference type="OrthoDB" id="3183633at2"/>
<dbReference type="InterPro" id="IPR001173">
    <property type="entry name" value="Glyco_trans_2-like"/>
</dbReference>
<dbReference type="InterPro" id="IPR029044">
    <property type="entry name" value="Nucleotide-diphossugar_trans"/>
</dbReference>